<dbReference type="AlphaFoldDB" id="A0A1F6GF30"/>
<comment type="caution">
    <text evidence="2">The sequence shown here is derived from an EMBL/GenBank/DDBJ whole genome shotgun (WGS) entry which is preliminary data.</text>
</comment>
<reference evidence="2 3" key="1">
    <citation type="journal article" date="2016" name="Nat. Commun.">
        <title>Thousands of microbial genomes shed light on interconnected biogeochemical processes in an aquifer system.</title>
        <authorList>
            <person name="Anantharaman K."/>
            <person name="Brown C.T."/>
            <person name="Hug L.A."/>
            <person name="Sharon I."/>
            <person name="Castelle C.J."/>
            <person name="Probst A.J."/>
            <person name="Thomas B.C."/>
            <person name="Singh A."/>
            <person name="Wilkins M.J."/>
            <person name="Karaoz U."/>
            <person name="Brodie E.L."/>
            <person name="Williams K.H."/>
            <person name="Hubbard S.S."/>
            <person name="Banfield J.F."/>
        </authorList>
    </citation>
    <scope>NUCLEOTIDE SEQUENCE [LARGE SCALE GENOMIC DNA]</scope>
</reference>
<name>A0A1F6GF30_9PROT</name>
<evidence type="ECO:0000313" key="3">
    <source>
        <dbReference type="Proteomes" id="UP000178449"/>
    </source>
</evidence>
<feature type="transmembrane region" description="Helical" evidence="1">
    <location>
        <begin position="52"/>
        <end position="80"/>
    </location>
</feature>
<feature type="transmembrane region" description="Helical" evidence="1">
    <location>
        <begin position="134"/>
        <end position="156"/>
    </location>
</feature>
<keyword evidence="1" id="KW-0812">Transmembrane</keyword>
<protein>
    <recommendedName>
        <fullName evidence="4">Rod shape-determining protein MreD</fullName>
    </recommendedName>
</protein>
<feature type="transmembrane region" description="Helical" evidence="1">
    <location>
        <begin position="100"/>
        <end position="122"/>
    </location>
</feature>
<dbReference type="EMBL" id="MFNE01000010">
    <property type="protein sequence ID" value="OGG96702.1"/>
    <property type="molecule type" value="Genomic_DNA"/>
</dbReference>
<feature type="transmembrane region" description="Helical" evidence="1">
    <location>
        <begin position="28"/>
        <end position="45"/>
    </location>
</feature>
<accession>A0A1F6GF30</accession>
<gene>
    <name evidence="2" type="ORF">A2527_03870</name>
</gene>
<proteinExistence type="predicted"/>
<organism evidence="2 3">
    <name type="scientific">Candidatus Lambdaproteobacteria bacterium RIFOXYD2_FULL_50_16</name>
    <dbReference type="NCBI Taxonomy" id="1817772"/>
    <lineage>
        <taxon>Bacteria</taxon>
        <taxon>Pseudomonadati</taxon>
        <taxon>Pseudomonadota</taxon>
        <taxon>Candidatus Lambdaproteobacteria</taxon>
    </lineage>
</organism>
<evidence type="ECO:0000313" key="2">
    <source>
        <dbReference type="EMBL" id="OGG96702.1"/>
    </source>
</evidence>
<evidence type="ECO:0008006" key="4">
    <source>
        <dbReference type="Google" id="ProtNLM"/>
    </source>
</evidence>
<sequence>MLRFVYPPLLLLFVSLWAEAFLLGHLSWFSPNLFCLCALIFILHWRGPEVHFLAAFFGILADSFSSIPFGTYGLVFFLLSFPARWYAVKIFQEVVVTLPVLAGTFAMACHGLVYLLLFLLFGEDRASLVWVRNLIWADILPTAALIWPYYLALLFMEERLNINLSQRKF</sequence>
<keyword evidence="1" id="KW-0472">Membrane</keyword>
<evidence type="ECO:0000256" key="1">
    <source>
        <dbReference type="SAM" id="Phobius"/>
    </source>
</evidence>
<keyword evidence="1" id="KW-1133">Transmembrane helix</keyword>
<dbReference type="Proteomes" id="UP000178449">
    <property type="component" value="Unassembled WGS sequence"/>
</dbReference>
<dbReference type="STRING" id="1817772.A2527_03870"/>